<evidence type="ECO:0000256" key="1">
    <source>
        <dbReference type="ARBA" id="ARBA00023015"/>
    </source>
</evidence>
<keyword evidence="2" id="KW-0238">DNA-binding</keyword>
<dbReference type="CDD" id="cd07377">
    <property type="entry name" value="WHTH_GntR"/>
    <property type="match status" value="1"/>
</dbReference>
<dbReference type="InterPro" id="IPR000524">
    <property type="entry name" value="Tscrpt_reg_HTH_GntR"/>
</dbReference>
<reference evidence="5 6" key="1">
    <citation type="submission" date="2023-06" db="EMBL/GenBank/DDBJ databases">
        <title>Actinomycetospora Odt1-22.</title>
        <authorList>
            <person name="Supong K."/>
        </authorList>
    </citation>
    <scope>NUCLEOTIDE SEQUENCE [LARGE SCALE GENOMIC DNA]</scope>
    <source>
        <strain evidence="5 6">Odt1-22</strain>
    </source>
</reference>
<proteinExistence type="predicted"/>
<dbReference type="InterPro" id="IPR011711">
    <property type="entry name" value="GntR_C"/>
</dbReference>
<evidence type="ECO:0000256" key="2">
    <source>
        <dbReference type="ARBA" id="ARBA00023125"/>
    </source>
</evidence>
<gene>
    <name evidence="5" type="ORF">QRT03_08700</name>
</gene>
<evidence type="ECO:0000313" key="6">
    <source>
        <dbReference type="Proteomes" id="UP001231924"/>
    </source>
</evidence>
<dbReference type="PANTHER" id="PTHR43537:SF24">
    <property type="entry name" value="GLUCONATE OPERON TRANSCRIPTIONAL REPRESSOR"/>
    <property type="match status" value="1"/>
</dbReference>
<dbReference type="InterPro" id="IPR036390">
    <property type="entry name" value="WH_DNA-bd_sf"/>
</dbReference>
<dbReference type="SMART" id="SM00345">
    <property type="entry name" value="HTH_GNTR"/>
    <property type="match status" value="1"/>
</dbReference>
<dbReference type="Pfam" id="PF07729">
    <property type="entry name" value="FCD"/>
    <property type="match status" value="1"/>
</dbReference>
<dbReference type="Pfam" id="PF00392">
    <property type="entry name" value="GntR"/>
    <property type="match status" value="1"/>
</dbReference>
<keyword evidence="1" id="KW-0805">Transcription regulation</keyword>
<dbReference type="SUPFAM" id="SSF46785">
    <property type="entry name" value="Winged helix' DNA-binding domain"/>
    <property type="match status" value="1"/>
</dbReference>
<dbReference type="EMBL" id="JASVWF010000002">
    <property type="protein sequence ID" value="MDL5156030.1"/>
    <property type="molecule type" value="Genomic_DNA"/>
</dbReference>
<evidence type="ECO:0000256" key="3">
    <source>
        <dbReference type="ARBA" id="ARBA00023163"/>
    </source>
</evidence>
<sequence>MDDADEGPWALAGAPVGRFGDTVRDRVARELRDRILTGRHQRDERLDLDAVAAELGVSRTPVREACLALQTEGLLRMAPRSGVTVIGLEPGEVVDNFRLMARLSGFAAELAAERMTSEELADVETSQEAMRSGDRLAEHNWRFHRDINRASRSRRLISLIAQTGRTIPRTFLEVFPQHVPCALDEHDELVAALRRGDGVAAREVTERHYAVPAELLSGHHGS</sequence>
<dbReference type="Gene3D" id="1.20.120.530">
    <property type="entry name" value="GntR ligand-binding domain-like"/>
    <property type="match status" value="1"/>
</dbReference>
<dbReference type="InterPro" id="IPR036388">
    <property type="entry name" value="WH-like_DNA-bd_sf"/>
</dbReference>
<feature type="domain" description="HTH gntR-type" evidence="4">
    <location>
        <begin position="21"/>
        <end position="88"/>
    </location>
</feature>
<evidence type="ECO:0000259" key="4">
    <source>
        <dbReference type="PROSITE" id="PS50949"/>
    </source>
</evidence>
<dbReference type="Gene3D" id="1.10.10.10">
    <property type="entry name" value="Winged helix-like DNA-binding domain superfamily/Winged helix DNA-binding domain"/>
    <property type="match status" value="1"/>
</dbReference>
<name>A0ABT7M5T2_9PSEU</name>
<dbReference type="InterPro" id="IPR008920">
    <property type="entry name" value="TF_FadR/GntR_C"/>
</dbReference>
<dbReference type="PANTHER" id="PTHR43537">
    <property type="entry name" value="TRANSCRIPTIONAL REGULATOR, GNTR FAMILY"/>
    <property type="match status" value="1"/>
</dbReference>
<accession>A0ABT7M5T2</accession>
<comment type="caution">
    <text evidence="5">The sequence shown here is derived from an EMBL/GenBank/DDBJ whole genome shotgun (WGS) entry which is preliminary data.</text>
</comment>
<evidence type="ECO:0000313" key="5">
    <source>
        <dbReference type="EMBL" id="MDL5156030.1"/>
    </source>
</evidence>
<protein>
    <submittedName>
        <fullName evidence="5">GntR family transcriptional regulator</fullName>
    </submittedName>
</protein>
<keyword evidence="6" id="KW-1185">Reference proteome</keyword>
<dbReference type="RefSeq" id="WP_286052266.1">
    <property type="nucleotide sequence ID" value="NZ_JASVWF010000002.1"/>
</dbReference>
<organism evidence="5 6">
    <name type="scientific">Actinomycetospora termitidis</name>
    <dbReference type="NCBI Taxonomy" id="3053470"/>
    <lineage>
        <taxon>Bacteria</taxon>
        <taxon>Bacillati</taxon>
        <taxon>Actinomycetota</taxon>
        <taxon>Actinomycetes</taxon>
        <taxon>Pseudonocardiales</taxon>
        <taxon>Pseudonocardiaceae</taxon>
        <taxon>Actinomycetospora</taxon>
    </lineage>
</organism>
<dbReference type="SUPFAM" id="SSF48008">
    <property type="entry name" value="GntR ligand-binding domain-like"/>
    <property type="match status" value="1"/>
</dbReference>
<dbReference type="SMART" id="SM00895">
    <property type="entry name" value="FCD"/>
    <property type="match status" value="1"/>
</dbReference>
<keyword evidence="3" id="KW-0804">Transcription</keyword>
<dbReference type="Proteomes" id="UP001231924">
    <property type="component" value="Unassembled WGS sequence"/>
</dbReference>
<dbReference type="PROSITE" id="PS50949">
    <property type="entry name" value="HTH_GNTR"/>
    <property type="match status" value="1"/>
</dbReference>